<reference evidence="11" key="1">
    <citation type="submission" date="2019-02" db="EMBL/GenBank/DDBJ databases">
        <title>Genome of the parasitoid wasp Diachasma alloeum, an emerging model for ecological speciation and transitions to asexual reproduction.</title>
        <authorList>
            <person name="Robertson H.M."/>
            <person name="Walden K.K."/>
            <person name="Tvedte E.S."/>
            <person name="Hood G.R."/>
            <person name="Feder J.L."/>
            <person name="Forbes A.A."/>
            <person name="Logsdon J.M."/>
            <person name="Mcelroy K.E."/>
        </authorList>
    </citation>
    <scope>NUCLEOTIDE SEQUENCE [LARGE SCALE GENOMIC DNA]</scope>
    <source>
        <strain evidence="11">Michigan</strain>
    </source>
</reference>
<dbReference type="GO" id="GO:0004984">
    <property type="term" value="F:olfactory receptor activity"/>
    <property type="evidence" value="ECO:0007669"/>
    <property type="project" value="InterPro"/>
</dbReference>
<dbReference type="CTD" id="107037058"/>
<keyword evidence="6 10" id="KW-1133">Transmembrane helix</keyword>
<evidence type="ECO:0000256" key="7">
    <source>
        <dbReference type="ARBA" id="ARBA00023136"/>
    </source>
</evidence>
<feature type="transmembrane region" description="Helical" evidence="10">
    <location>
        <begin position="290"/>
        <end position="310"/>
    </location>
</feature>
<keyword evidence="3 10" id="KW-0716">Sensory transduction</keyword>
<dbReference type="OrthoDB" id="6597368at2759"/>
<evidence type="ECO:0000256" key="1">
    <source>
        <dbReference type="ARBA" id="ARBA00004651"/>
    </source>
</evidence>
<evidence type="ECO:0000256" key="10">
    <source>
        <dbReference type="RuleBase" id="RU351113"/>
    </source>
</evidence>
<sequence length="420" mass="48340">MEKNNIFPIDKSYLHFSLKCLSFLGVWNPYKKGLKYWIYQAYWAYVVNVIMAMRLMNTIVLLINAENSLQFLQQFSLFCVITANIIIYIAFLSHRVEVWKLAGSFNWERYLPGTEEITHYRNRVLANGLRTSKTFTMSIGFAVIPYFIFSYYAIFCEADYEVGSLPIFRVAPMKYSLILTNFWVAFVIDYIYFVVLGLIAVIHNAFIMSVMINVKGQFKILNFRLERCHMTTCKIRDDAENNEDSDVVHFEYVERKISDESLSLNPNEQLINCIKLHQQILRISQLFKNIYDNVLLPQLLISLLLITVPLLQMVLGKDGDHTDSVVAVEFLIPVILQLLTLCWGGNLSLIESDKSSNSLYEAHCYERDKEFRDNAKIFLGAVKNSLIISAGGLYDLSAVTFKNLLSKAYSGVAVLKNLNE</sequence>
<feature type="transmembrane region" description="Helical" evidence="10">
    <location>
        <begin position="42"/>
        <end position="63"/>
    </location>
</feature>
<evidence type="ECO:0000256" key="2">
    <source>
        <dbReference type="ARBA" id="ARBA00022475"/>
    </source>
</evidence>
<keyword evidence="12" id="KW-1185">Reference proteome</keyword>
<keyword evidence="9 10" id="KW-0807">Transducer</keyword>
<keyword evidence="8 10" id="KW-0675">Receptor</keyword>
<dbReference type="InterPro" id="IPR004117">
    <property type="entry name" value="7tm6_olfct_rcpt"/>
</dbReference>
<dbReference type="PANTHER" id="PTHR21137">
    <property type="entry name" value="ODORANT RECEPTOR"/>
    <property type="match status" value="1"/>
</dbReference>
<dbReference type="PANTHER" id="PTHR21137:SF35">
    <property type="entry name" value="ODORANT RECEPTOR 19A-RELATED"/>
    <property type="match status" value="1"/>
</dbReference>
<evidence type="ECO:0000256" key="5">
    <source>
        <dbReference type="ARBA" id="ARBA00022725"/>
    </source>
</evidence>
<accession>A0A4E0S4G0</accession>
<keyword evidence="4 10" id="KW-0812">Transmembrane</keyword>
<dbReference type="AlphaFoldDB" id="A0A4E0S4G0"/>
<evidence type="ECO:0000256" key="3">
    <source>
        <dbReference type="ARBA" id="ARBA00022606"/>
    </source>
</evidence>
<evidence type="ECO:0000313" key="11">
    <source>
        <dbReference type="EMBL" id="THK32983.1"/>
    </source>
</evidence>
<keyword evidence="5 10" id="KW-0552">Olfaction</keyword>
<feature type="transmembrane region" description="Helical" evidence="10">
    <location>
        <begin position="135"/>
        <end position="155"/>
    </location>
</feature>
<dbReference type="GO" id="GO:0005886">
    <property type="term" value="C:plasma membrane"/>
    <property type="evidence" value="ECO:0007669"/>
    <property type="project" value="UniProtKB-SubCell"/>
</dbReference>
<feature type="transmembrane region" description="Helical" evidence="10">
    <location>
        <begin position="330"/>
        <end position="350"/>
    </location>
</feature>
<dbReference type="GO" id="GO:0007165">
    <property type="term" value="P:signal transduction"/>
    <property type="evidence" value="ECO:0007669"/>
    <property type="project" value="UniProtKB-KW"/>
</dbReference>
<dbReference type="EMBL" id="ML158595">
    <property type="protein sequence ID" value="THK32983.1"/>
    <property type="molecule type" value="Genomic_DNA"/>
</dbReference>
<comment type="subcellular location">
    <subcellularLocation>
        <location evidence="1 10">Cell membrane</location>
        <topology evidence="1 10">Multi-pass membrane protein</topology>
    </subcellularLocation>
</comment>
<dbReference type="KEGG" id="dam:107037058"/>
<evidence type="ECO:0000313" key="12">
    <source>
        <dbReference type="Proteomes" id="UP000297026"/>
    </source>
</evidence>
<keyword evidence="7 10" id="KW-0472">Membrane</keyword>
<dbReference type="Pfam" id="PF02949">
    <property type="entry name" value="7tm_6"/>
    <property type="match status" value="1"/>
</dbReference>
<dbReference type="GO" id="GO:0005549">
    <property type="term" value="F:odorant binding"/>
    <property type="evidence" value="ECO:0007669"/>
    <property type="project" value="InterPro"/>
</dbReference>
<evidence type="ECO:0000256" key="6">
    <source>
        <dbReference type="ARBA" id="ARBA00022989"/>
    </source>
</evidence>
<comment type="similarity">
    <text evidence="10">Belongs to the insect chemoreceptor superfamily. Heteromeric odorant receptor channel (TC 1.A.69) family.</text>
</comment>
<evidence type="ECO:0000256" key="8">
    <source>
        <dbReference type="ARBA" id="ARBA00023170"/>
    </source>
</evidence>
<name>A0A4E0S4G0_9HYME</name>
<feature type="transmembrane region" description="Helical" evidence="10">
    <location>
        <begin position="75"/>
        <end position="93"/>
    </location>
</feature>
<feature type="transmembrane region" description="Helical" evidence="10">
    <location>
        <begin position="190"/>
        <end position="214"/>
    </location>
</feature>
<dbReference type="Proteomes" id="UP000297026">
    <property type="component" value="Unassembled WGS sequence"/>
</dbReference>
<evidence type="ECO:0000256" key="4">
    <source>
        <dbReference type="ARBA" id="ARBA00022692"/>
    </source>
</evidence>
<organism evidence="11 12">
    <name type="scientific">Diachasma alloeum</name>
    <dbReference type="NCBI Taxonomy" id="454923"/>
    <lineage>
        <taxon>Eukaryota</taxon>
        <taxon>Metazoa</taxon>
        <taxon>Ecdysozoa</taxon>
        <taxon>Arthropoda</taxon>
        <taxon>Hexapoda</taxon>
        <taxon>Insecta</taxon>
        <taxon>Pterygota</taxon>
        <taxon>Neoptera</taxon>
        <taxon>Endopterygota</taxon>
        <taxon>Hymenoptera</taxon>
        <taxon>Apocrita</taxon>
        <taxon>Ichneumonoidea</taxon>
        <taxon>Braconidae</taxon>
        <taxon>Opiinae</taxon>
        <taxon>Diachasma</taxon>
    </lineage>
</organism>
<evidence type="ECO:0000256" key="9">
    <source>
        <dbReference type="ARBA" id="ARBA00023224"/>
    </source>
</evidence>
<dbReference type="GeneID" id="107037058"/>
<keyword evidence="2" id="KW-1003">Cell membrane</keyword>
<gene>
    <name evidence="11" type="primary">Or115S</name>
    <name evidence="11" type="ORF">DALL_DALL000166</name>
</gene>
<protein>
    <recommendedName>
        <fullName evidence="10">Odorant receptor</fullName>
    </recommendedName>
</protein>
<proteinExistence type="inferred from homology"/>
<feature type="transmembrane region" description="Helical" evidence="10">
    <location>
        <begin position="167"/>
        <end position="184"/>
    </location>
</feature>